<dbReference type="Pfam" id="PF13518">
    <property type="entry name" value="HTH_28"/>
    <property type="match status" value="1"/>
</dbReference>
<dbReference type="STRING" id="329726.AM1_6286"/>
<dbReference type="EMBL" id="CP000828">
    <property type="protein sequence ID" value="ABW31216.1"/>
    <property type="molecule type" value="Genomic_DNA"/>
</dbReference>
<sequence>MKQRFIQGLSPETIHLLSRIHRHSHHHQVRQRAHCILLSFEGFNVTELMSIFAVTRKTVYTWLDAWDNHCLVGLYDQPGRGRKPKLRDVQKEQIREWAKMTPHNLNVVLAKIKEAWNIEVSKTTLKRILKSCSMSWRRLRRVVAGQPDPVEYATKRHQLEVLKRQEEKGELDLRYLDESGFCLVPYVPYAWQEKGETLGLPSQRSGRFNVLGLMNRHNDLTSYVFDKSITSAVVVACIDDFSQTCDQHTVVVMDQASIHKNTEIEENIEDWKAKNVEIFWLPTYSPHLNLIEIFWRFMKYEWLEFDAYKCLGSLSLYIDKILKGFGRDYVIDFG</sequence>
<reference evidence="3 4" key="1">
    <citation type="journal article" date="2008" name="Proc. Natl. Acad. Sci. U.S.A.">
        <title>Niche adaptation and genome expansion in the chlorophyll d-producing cyanobacterium Acaryochloris marina.</title>
        <authorList>
            <person name="Swingley W.D."/>
            <person name="Chen M."/>
            <person name="Cheung P.C."/>
            <person name="Conrad A.L."/>
            <person name="Dejesa L.C."/>
            <person name="Hao J."/>
            <person name="Honchak B.M."/>
            <person name="Karbach L.E."/>
            <person name="Kurdoglu A."/>
            <person name="Lahiri S."/>
            <person name="Mastrian S.D."/>
            <person name="Miyashita H."/>
            <person name="Page L."/>
            <person name="Ramakrishna P."/>
            <person name="Satoh S."/>
            <person name="Sattley W.M."/>
            <person name="Shimada Y."/>
            <person name="Taylor H.L."/>
            <person name="Tomo T."/>
            <person name="Tsuchiya T."/>
            <person name="Wang Z.T."/>
            <person name="Raymond J."/>
            <person name="Mimuro M."/>
            <person name="Blankenship R.E."/>
            <person name="Touchman J.W."/>
        </authorList>
    </citation>
    <scope>NUCLEOTIDE SEQUENCE [LARGE SCALE GENOMIC DNA]</scope>
    <source>
        <strain evidence="4">MBIC 11017</strain>
    </source>
</reference>
<feature type="domain" description="Insertion element IS150 protein InsJ-like helix-turn-helix" evidence="2">
    <location>
        <begin position="31"/>
        <end position="82"/>
    </location>
</feature>
<dbReference type="InterPro" id="IPR047655">
    <property type="entry name" value="Transpos_IS630-like"/>
</dbReference>
<evidence type="ECO:0000313" key="3">
    <source>
        <dbReference type="EMBL" id="ABW31216.1"/>
    </source>
</evidence>
<dbReference type="Proteomes" id="UP000000268">
    <property type="component" value="Chromosome"/>
</dbReference>
<feature type="domain" description="Tc1-like transposase DDE" evidence="1">
    <location>
        <begin position="173"/>
        <end position="314"/>
    </location>
</feature>
<proteinExistence type="predicted"/>
<evidence type="ECO:0000259" key="1">
    <source>
        <dbReference type="Pfam" id="PF13358"/>
    </source>
</evidence>
<organism evidence="3 4">
    <name type="scientific">Acaryochloris marina (strain MBIC 11017)</name>
    <dbReference type="NCBI Taxonomy" id="329726"/>
    <lineage>
        <taxon>Bacteria</taxon>
        <taxon>Bacillati</taxon>
        <taxon>Cyanobacteriota</taxon>
        <taxon>Cyanophyceae</taxon>
        <taxon>Acaryochloridales</taxon>
        <taxon>Acaryochloridaceae</taxon>
        <taxon>Acaryochloris</taxon>
    </lineage>
</organism>
<dbReference type="InterPro" id="IPR038717">
    <property type="entry name" value="Tc1-like_DDE_dom"/>
</dbReference>
<dbReference type="AlphaFoldDB" id="B0C7D2"/>
<evidence type="ECO:0000313" key="4">
    <source>
        <dbReference type="Proteomes" id="UP000000268"/>
    </source>
</evidence>
<dbReference type="InterPro" id="IPR055247">
    <property type="entry name" value="InsJ-like_HTH"/>
</dbReference>
<dbReference type="InterPro" id="IPR009057">
    <property type="entry name" value="Homeodomain-like_sf"/>
</dbReference>
<dbReference type="eggNOG" id="COG3415">
    <property type="taxonomic scope" value="Bacteria"/>
</dbReference>
<dbReference type="OrthoDB" id="427021at2"/>
<keyword evidence="4" id="KW-1185">Reference proteome</keyword>
<dbReference type="SUPFAM" id="SSF46689">
    <property type="entry name" value="Homeodomain-like"/>
    <property type="match status" value="1"/>
</dbReference>
<dbReference type="GO" id="GO:0003676">
    <property type="term" value="F:nucleic acid binding"/>
    <property type="evidence" value="ECO:0007669"/>
    <property type="project" value="InterPro"/>
</dbReference>
<protein>
    <submittedName>
        <fullName evidence="3">Uncharacterized protein</fullName>
    </submittedName>
</protein>
<dbReference type="KEGG" id="amr:AM1_6286"/>
<dbReference type="InterPro" id="IPR036397">
    <property type="entry name" value="RNaseH_sf"/>
</dbReference>
<gene>
    <name evidence="3" type="ordered locus">AM1_6286</name>
</gene>
<accession>B0C7D2</accession>
<name>B0C7D2_ACAM1</name>
<dbReference type="eggNOG" id="COG3335">
    <property type="taxonomic scope" value="Bacteria"/>
</dbReference>
<dbReference type="Pfam" id="PF13358">
    <property type="entry name" value="DDE_3"/>
    <property type="match status" value="1"/>
</dbReference>
<dbReference type="HOGENOM" id="CLU_056788_0_4_3"/>
<evidence type="ECO:0000259" key="2">
    <source>
        <dbReference type="Pfam" id="PF13518"/>
    </source>
</evidence>
<dbReference type="RefSeq" id="WP_012166395.1">
    <property type="nucleotide sequence ID" value="NC_009925.1"/>
</dbReference>
<dbReference type="Gene3D" id="3.30.420.10">
    <property type="entry name" value="Ribonuclease H-like superfamily/Ribonuclease H"/>
    <property type="match status" value="1"/>
</dbReference>
<dbReference type="NCBIfam" id="NF033545">
    <property type="entry name" value="transpos_IS630"/>
    <property type="match status" value="1"/>
</dbReference>